<accession>A2GCM3</accession>
<dbReference type="Proteomes" id="UP000001542">
    <property type="component" value="Unassembled WGS sequence"/>
</dbReference>
<keyword evidence="2" id="KW-1185">Reference proteome</keyword>
<dbReference type="VEuPathDB" id="TrichDB:TVAG_321300"/>
<gene>
    <name evidence="1" type="ORF">TVAG_321300</name>
</gene>
<dbReference type="InParanoid" id="A2GCM3"/>
<proteinExistence type="predicted"/>
<reference evidence="1" key="1">
    <citation type="submission" date="2006-10" db="EMBL/GenBank/DDBJ databases">
        <authorList>
            <person name="Amadeo P."/>
            <person name="Zhao Q."/>
            <person name="Wortman J."/>
            <person name="Fraser-Liggett C."/>
            <person name="Carlton J."/>
        </authorList>
    </citation>
    <scope>NUCLEOTIDE SEQUENCE</scope>
    <source>
        <strain evidence="1">G3</strain>
    </source>
</reference>
<protein>
    <submittedName>
        <fullName evidence="1">Uncharacterized protein</fullName>
    </submittedName>
</protein>
<dbReference type="RefSeq" id="XP_001298027.1">
    <property type="nucleotide sequence ID" value="XM_001298026.1"/>
</dbReference>
<evidence type="ECO:0000313" key="1">
    <source>
        <dbReference type="EMBL" id="EAX85097.1"/>
    </source>
</evidence>
<reference evidence="1" key="2">
    <citation type="journal article" date="2007" name="Science">
        <title>Draft genome sequence of the sexually transmitted pathogen Trichomonas vaginalis.</title>
        <authorList>
            <person name="Carlton J.M."/>
            <person name="Hirt R.P."/>
            <person name="Silva J.C."/>
            <person name="Delcher A.L."/>
            <person name="Schatz M."/>
            <person name="Zhao Q."/>
            <person name="Wortman J.R."/>
            <person name="Bidwell S.L."/>
            <person name="Alsmark U.C.M."/>
            <person name="Besteiro S."/>
            <person name="Sicheritz-Ponten T."/>
            <person name="Noel C.J."/>
            <person name="Dacks J.B."/>
            <person name="Foster P.G."/>
            <person name="Simillion C."/>
            <person name="Van de Peer Y."/>
            <person name="Miranda-Saavedra D."/>
            <person name="Barton G.J."/>
            <person name="Westrop G.D."/>
            <person name="Mueller S."/>
            <person name="Dessi D."/>
            <person name="Fiori P.L."/>
            <person name="Ren Q."/>
            <person name="Paulsen I."/>
            <person name="Zhang H."/>
            <person name="Bastida-Corcuera F.D."/>
            <person name="Simoes-Barbosa A."/>
            <person name="Brown M.T."/>
            <person name="Hayes R.D."/>
            <person name="Mukherjee M."/>
            <person name="Okumura C.Y."/>
            <person name="Schneider R."/>
            <person name="Smith A.J."/>
            <person name="Vanacova S."/>
            <person name="Villalvazo M."/>
            <person name="Haas B.J."/>
            <person name="Pertea M."/>
            <person name="Feldblyum T.V."/>
            <person name="Utterback T.R."/>
            <person name="Shu C.L."/>
            <person name="Osoegawa K."/>
            <person name="de Jong P.J."/>
            <person name="Hrdy I."/>
            <person name="Horvathova L."/>
            <person name="Zubacova Z."/>
            <person name="Dolezal P."/>
            <person name="Malik S.B."/>
            <person name="Logsdon J.M. Jr."/>
            <person name="Henze K."/>
            <person name="Gupta A."/>
            <person name="Wang C.C."/>
            <person name="Dunne R.L."/>
            <person name="Upcroft J.A."/>
            <person name="Upcroft P."/>
            <person name="White O."/>
            <person name="Salzberg S.L."/>
            <person name="Tang P."/>
            <person name="Chiu C.-H."/>
            <person name="Lee Y.-S."/>
            <person name="Embley T.M."/>
            <person name="Coombs G.H."/>
            <person name="Mottram J.C."/>
            <person name="Tachezy J."/>
            <person name="Fraser-Liggett C.M."/>
            <person name="Johnson P.J."/>
        </authorList>
    </citation>
    <scope>NUCLEOTIDE SEQUENCE [LARGE SCALE GENOMIC DNA]</scope>
    <source>
        <strain evidence="1">G3</strain>
    </source>
</reference>
<dbReference type="KEGG" id="tva:4742733"/>
<dbReference type="VEuPathDB" id="TrichDB:TVAGG3_0122230"/>
<dbReference type="AlphaFoldDB" id="A2GCM3"/>
<name>A2GCM3_TRIV3</name>
<evidence type="ECO:0000313" key="2">
    <source>
        <dbReference type="Proteomes" id="UP000001542"/>
    </source>
</evidence>
<organism evidence="1 2">
    <name type="scientific">Trichomonas vaginalis (strain ATCC PRA-98 / G3)</name>
    <dbReference type="NCBI Taxonomy" id="412133"/>
    <lineage>
        <taxon>Eukaryota</taxon>
        <taxon>Metamonada</taxon>
        <taxon>Parabasalia</taxon>
        <taxon>Trichomonadida</taxon>
        <taxon>Trichomonadidae</taxon>
        <taxon>Trichomonas</taxon>
    </lineage>
</organism>
<sequence length="54" mass="6077">MITAVSKSNGEITVSTVEQRLTKKSAEFIDCFIHPKAFSLDPNIYTELVDHYTS</sequence>
<dbReference type="EMBL" id="DS115070">
    <property type="protein sequence ID" value="EAX85097.1"/>
    <property type="molecule type" value="Genomic_DNA"/>
</dbReference>